<proteinExistence type="predicted"/>
<accession>A0ABT6LMN6</accession>
<feature type="region of interest" description="Disordered" evidence="1">
    <location>
        <begin position="112"/>
        <end position="140"/>
    </location>
</feature>
<sequence length="140" mass="15646">MRRTLAQEKILLQEIPKLENAPGGFTEFENRHGSVWRVEWDNGWVLGEASGPEVCPVELAELLLFVRARLLIPVLGFPKALVAGELTAIGGKDGVGHRHEGRILRLVQLSHRRHSDRDDIEVPPRNAEPPDEPEKPTSDP</sequence>
<protein>
    <submittedName>
        <fullName evidence="2">Uncharacterized protein</fullName>
    </submittedName>
</protein>
<gene>
    <name evidence="2" type="ORF">M2283_004895</name>
</gene>
<dbReference type="Proteomes" id="UP001160499">
    <property type="component" value="Unassembled WGS sequence"/>
</dbReference>
<keyword evidence="3" id="KW-1185">Reference proteome</keyword>
<evidence type="ECO:0000313" key="2">
    <source>
        <dbReference type="EMBL" id="MDH6217567.1"/>
    </source>
</evidence>
<organism evidence="2 3">
    <name type="scientific">Streptomyces pseudovenezuelae</name>
    <dbReference type="NCBI Taxonomy" id="67350"/>
    <lineage>
        <taxon>Bacteria</taxon>
        <taxon>Bacillati</taxon>
        <taxon>Actinomycetota</taxon>
        <taxon>Actinomycetes</taxon>
        <taxon>Kitasatosporales</taxon>
        <taxon>Streptomycetaceae</taxon>
        <taxon>Streptomyces</taxon>
        <taxon>Streptomyces aurantiacus group</taxon>
    </lineage>
</organism>
<comment type="caution">
    <text evidence="2">The sequence shown here is derived from an EMBL/GenBank/DDBJ whole genome shotgun (WGS) entry which is preliminary data.</text>
</comment>
<dbReference type="RefSeq" id="WP_280878465.1">
    <property type="nucleotide sequence ID" value="NZ_JARXVH010000007.1"/>
</dbReference>
<dbReference type="EMBL" id="JARXVH010000007">
    <property type="protein sequence ID" value="MDH6217567.1"/>
    <property type="molecule type" value="Genomic_DNA"/>
</dbReference>
<name>A0ABT6LMN6_9ACTN</name>
<evidence type="ECO:0000313" key="3">
    <source>
        <dbReference type="Proteomes" id="UP001160499"/>
    </source>
</evidence>
<reference evidence="2 3" key="1">
    <citation type="submission" date="2023-04" db="EMBL/GenBank/DDBJ databases">
        <title>Forest soil microbial communities from Buena Vista Peninsula, Colon Province, Panama.</title>
        <authorList>
            <person name="Bouskill N."/>
        </authorList>
    </citation>
    <scope>NUCLEOTIDE SEQUENCE [LARGE SCALE GENOMIC DNA]</scope>
    <source>
        <strain evidence="2 3">GGS1</strain>
    </source>
</reference>
<evidence type="ECO:0000256" key="1">
    <source>
        <dbReference type="SAM" id="MobiDB-lite"/>
    </source>
</evidence>